<feature type="transmembrane region" description="Helical" evidence="1">
    <location>
        <begin position="109"/>
        <end position="127"/>
    </location>
</feature>
<dbReference type="PANTHER" id="PTHR35813">
    <property type="entry name" value="INNER MEMBRANE PROTEIN YBAN"/>
    <property type="match status" value="1"/>
</dbReference>
<keyword evidence="3" id="KW-1185">Reference proteome</keyword>
<dbReference type="RefSeq" id="WP_246548329.1">
    <property type="nucleotide sequence ID" value="NZ_JAHBGB010000006.1"/>
</dbReference>
<organism evidence="2 3">
    <name type="scientific">Ancylobacter oerskovii</name>
    <dbReference type="NCBI Taxonomy" id="459519"/>
    <lineage>
        <taxon>Bacteria</taxon>
        <taxon>Pseudomonadati</taxon>
        <taxon>Pseudomonadota</taxon>
        <taxon>Alphaproteobacteria</taxon>
        <taxon>Hyphomicrobiales</taxon>
        <taxon>Xanthobacteraceae</taxon>
        <taxon>Ancylobacter</taxon>
    </lineage>
</organism>
<protein>
    <submittedName>
        <fullName evidence="2">YbaN family protein</fullName>
    </submittedName>
</protein>
<name>A0ABW4Z0L6_9HYPH</name>
<gene>
    <name evidence="2" type="ORF">ACFSNC_16200</name>
</gene>
<keyword evidence="1" id="KW-1133">Transmembrane helix</keyword>
<dbReference type="Proteomes" id="UP001597299">
    <property type="component" value="Unassembled WGS sequence"/>
</dbReference>
<feature type="transmembrane region" description="Helical" evidence="1">
    <location>
        <begin position="20"/>
        <end position="52"/>
    </location>
</feature>
<dbReference type="PIRSF" id="PIRSF016789">
    <property type="entry name" value="DUF454"/>
    <property type="match status" value="1"/>
</dbReference>
<keyword evidence="1" id="KW-0812">Transmembrane</keyword>
<dbReference type="EMBL" id="JBHUHD010000001">
    <property type="protein sequence ID" value="MFD2141951.1"/>
    <property type="molecule type" value="Genomic_DNA"/>
</dbReference>
<evidence type="ECO:0000313" key="2">
    <source>
        <dbReference type="EMBL" id="MFD2141951.1"/>
    </source>
</evidence>
<dbReference type="InterPro" id="IPR007401">
    <property type="entry name" value="DUF454"/>
</dbReference>
<dbReference type="Pfam" id="PF04304">
    <property type="entry name" value="DUF454"/>
    <property type="match status" value="1"/>
</dbReference>
<evidence type="ECO:0000256" key="1">
    <source>
        <dbReference type="SAM" id="Phobius"/>
    </source>
</evidence>
<evidence type="ECO:0000313" key="3">
    <source>
        <dbReference type="Proteomes" id="UP001597299"/>
    </source>
</evidence>
<dbReference type="PANTHER" id="PTHR35813:SF1">
    <property type="entry name" value="INNER MEMBRANE PROTEIN YBAN"/>
    <property type="match status" value="1"/>
</dbReference>
<reference evidence="3" key="1">
    <citation type="journal article" date="2019" name="Int. J. Syst. Evol. Microbiol.">
        <title>The Global Catalogue of Microorganisms (GCM) 10K type strain sequencing project: providing services to taxonomists for standard genome sequencing and annotation.</title>
        <authorList>
            <consortium name="The Broad Institute Genomics Platform"/>
            <consortium name="The Broad Institute Genome Sequencing Center for Infectious Disease"/>
            <person name="Wu L."/>
            <person name="Ma J."/>
        </authorList>
    </citation>
    <scope>NUCLEOTIDE SEQUENCE [LARGE SCALE GENOMIC DNA]</scope>
    <source>
        <strain evidence="3">CCM 7435</strain>
    </source>
</reference>
<keyword evidence="1" id="KW-0472">Membrane</keyword>
<proteinExistence type="predicted"/>
<comment type="caution">
    <text evidence="2">The sequence shown here is derived from an EMBL/GenBank/DDBJ whole genome shotgun (WGS) entry which is preliminary data.</text>
</comment>
<sequence>MIDRPTVSSLAAAPLRWVLFILAWICVGLGVAGIVVPVLPGTPFLILAAWLFTRSSPRFEAWLLAHPRLGPAVVAWRARGVVPRWAQFFATGSMAASFVLLSFTAIPHMVLAGLGAVMLAVSAYLLTRPAA</sequence>
<accession>A0ABW4Z0L6</accession>